<evidence type="ECO:0000256" key="2">
    <source>
        <dbReference type="ARBA" id="ARBA00005984"/>
    </source>
</evidence>
<evidence type="ECO:0000313" key="19">
    <source>
        <dbReference type="Proteomes" id="UP000683360"/>
    </source>
</evidence>
<feature type="chain" id="PRO_5035931122" description="alkaline phosphatase" evidence="17">
    <location>
        <begin position="17"/>
        <end position="514"/>
    </location>
</feature>
<feature type="binding site" evidence="15">
    <location>
        <position position="163"/>
    </location>
    <ligand>
        <name>Mg(2+)</name>
        <dbReference type="ChEBI" id="CHEBI:18420"/>
    </ligand>
</feature>
<comment type="similarity">
    <text evidence="2 16">Belongs to the alkaline phosphatase family.</text>
</comment>
<keyword evidence="6" id="KW-0336">GPI-anchor</keyword>
<dbReference type="Pfam" id="PF00245">
    <property type="entry name" value="Alk_phosphatase"/>
    <property type="match status" value="1"/>
</dbReference>
<feature type="binding site" evidence="15">
    <location>
        <position position="445"/>
    </location>
    <ligand>
        <name>Zn(2+)</name>
        <dbReference type="ChEBI" id="CHEBI:29105"/>
        <label>2</label>
    </ligand>
</feature>
<keyword evidence="4" id="KW-1003">Cell membrane</keyword>
<evidence type="ECO:0000256" key="12">
    <source>
        <dbReference type="ARBA" id="ARBA00023180"/>
    </source>
</evidence>
<protein>
    <recommendedName>
        <fullName evidence="3">alkaline phosphatase</fullName>
        <ecNumber evidence="3">3.1.3.1</ecNumber>
    </recommendedName>
</protein>
<feature type="binding site" evidence="15">
    <location>
        <position position="326"/>
    </location>
    <ligand>
        <name>Zn(2+)</name>
        <dbReference type="ChEBI" id="CHEBI:29105"/>
        <label>2</label>
    </ligand>
</feature>
<evidence type="ECO:0000256" key="15">
    <source>
        <dbReference type="PIRSR" id="PIRSR601952-2"/>
    </source>
</evidence>
<evidence type="ECO:0000256" key="3">
    <source>
        <dbReference type="ARBA" id="ARBA00012647"/>
    </source>
</evidence>
<feature type="binding site" evidence="15">
    <location>
        <position position="49"/>
    </location>
    <ligand>
        <name>Zn(2+)</name>
        <dbReference type="ChEBI" id="CHEBI:29105"/>
        <label>2</label>
    </ligand>
</feature>
<evidence type="ECO:0000313" key="18">
    <source>
        <dbReference type="EMBL" id="CAG2243308.1"/>
    </source>
</evidence>
<dbReference type="Gene3D" id="3.40.720.10">
    <property type="entry name" value="Alkaline Phosphatase, subunit A"/>
    <property type="match status" value="1"/>
</dbReference>
<dbReference type="GO" id="GO:0046872">
    <property type="term" value="F:metal ion binding"/>
    <property type="evidence" value="ECO:0007669"/>
    <property type="project" value="UniProtKB-KW"/>
</dbReference>
<dbReference type="GO" id="GO:0004035">
    <property type="term" value="F:alkaline phosphatase activity"/>
    <property type="evidence" value="ECO:0007669"/>
    <property type="project" value="UniProtKB-EC"/>
</dbReference>
<sequence length="514" mass="57158">MMLLTCMLFLLSLSSATDWNKIAKDSLKSAIKRDINTNVAKNIILFIGDGMGMSTITASRIYKGQKQGRPGEETVLKFEEFPHVALSKVYGVDRQVPDSAQTATALMGGVKTNVKVLGYTEDVKTDNCSTESITKRVYTILDHFQNAGRGTGIVTTARLTHATPAAAYAHTSQRNWENDNDMIKAGVTGDCTDIAYQLVNDNYDIQVAMGGGRRNFLPNTTFDPEYDRLGKRQDGIDLIERWKEMQSARNRSHQYVWNNQQFDSINPKTTDYVLGLFENSHMQYEVDRNRSSNGEPSISEMTGKAINILKRNTNGFFLMVEGGRIDHAHHDTNGALALEETLAFEEAISTALEMTDKRETLIIVTADHSHVFTIGGYNNRGNDILGLVDPFDAEPTLDGMPYTTLSYGNGPGTNFTAGRQNLSDIDTKSFDYVQQSAVPLKYETHSGEDVPIFASGPVSYLIHGVQEQHYVAHVMQYAACVGDYANDFTTKLQSNPVCSAFLSNDKQHYVYEYL</sequence>
<keyword evidence="11" id="KW-0472">Membrane</keyword>
<dbReference type="EMBL" id="CAJPWZ010002699">
    <property type="protein sequence ID" value="CAG2243308.1"/>
    <property type="molecule type" value="Genomic_DNA"/>
</dbReference>
<keyword evidence="19" id="KW-1185">Reference proteome</keyword>
<keyword evidence="10 15" id="KW-0460">Magnesium</keyword>
<comment type="caution">
    <text evidence="18">The sequence shown here is derived from an EMBL/GenBank/DDBJ whole genome shotgun (WGS) entry which is preliminary data.</text>
</comment>
<dbReference type="GO" id="GO:0005886">
    <property type="term" value="C:plasma membrane"/>
    <property type="evidence" value="ECO:0007669"/>
    <property type="project" value="UniProtKB-SubCell"/>
</dbReference>
<keyword evidence="8 18" id="KW-0378">Hydrolase</keyword>
<accession>A0A8S3UBU0</accession>
<dbReference type="OrthoDB" id="5818554at2759"/>
<comment type="subcellular location">
    <subcellularLocation>
        <location evidence="1">Cell membrane</location>
        <topology evidence="1">Lipid-anchor</topology>
        <topology evidence="1">GPI-anchor</topology>
    </subcellularLocation>
</comment>
<feature type="binding site" evidence="15">
    <location>
        <position position="330"/>
    </location>
    <ligand>
        <name>Zn(2+)</name>
        <dbReference type="ChEBI" id="CHEBI:29105"/>
        <label>2</label>
    </ligand>
</feature>
<keyword evidence="9 15" id="KW-0862">Zinc</keyword>
<dbReference type="CDD" id="cd16012">
    <property type="entry name" value="ALP"/>
    <property type="match status" value="1"/>
</dbReference>
<feature type="binding site" evidence="15">
    <location>
        <position position="321"/>
    </location>
    <ligand>
        <name>Mg(2+)</name>
        <dbReference type="ChEBI" id="CHEBI:18420"/>
    </ligand>
</feature>
<dbReference type="Proteomes" id="UP000683360">
    <property type="component" value="Unassembled WGS sequence"/>
</dbReference>
<evidence type="ECO:0000256" key="6">
    <source>
        <dbReference type="ARBA" id="ARBA00022622"/>
    </source>
</evidence>
<keyword evidence="13" id="KW-0449">Lipoprotein</keyword>
<name>A0A8S3UBU0_MYTED</name>
<evidence type="ECO:0000256" key="14">
    <source>
        <dbReference type="PIRSR" id="PIRSR601952-1"/>
    </source>
</evidence>
<keyword evidence="7 15" id="KW-0479">Metal-binding</keyword>
<evidence type="ECO:0000256" key="5">
    <source>
        <dbReference type="ARBA" id="ARBA00022553"/>
    </source>
</evidence>
<dbReference type="FunFam" id="3.40.720.10:FF:000008">
    <property type="entry name" value="Alkaline phosphatase"/>
    <property type="match status" value="1"/>
</dbReference>
<organism evidence="18 19">
    <name type="scientific">Mytilus edulis</name>
    <name type="common">Blue mussel</name>
    <dbReference type="NCBI Taxonomy" id="6550"/>
    <lineage>
        <taxon>Eukaryota</taxon>
        <taxon>Metazoa</taxon>
        <taxon>Spiralia</taxon>
        <taxon>Lophotrochozoa</taxon>
        <taxon>Mollusca</taxon>
        <taxon>Bivalvia</taxon>
        <taxon>Autobranchia</taxon>
        <taxon>Pteriomorphia</taxon>
        <taxon>Mytilida</taxon>
        <taxon>Mytiloidea</taxon>
        <taxon>Mytilidae</taxon>
        <taxon>Mytilinae</taxon>
        <taxon>Mytilus</taxon>
    </lineage>
</organism>
<dbReference type="InterPro" id="IPR001952">
    <property type="entry name" value="Alkaline_phosphatase"/>
</dbReference>
<evidence type="ECO:0000256" key="11">
    <source>
        <dbReference type="ARBA" id="ARBA00023136"/>
    </source>
</evidence>
<feature type="binding site" evidence="15">
    <location>
        <position position="49"/>
    </location>
    <ligand>
        <name>Mg(2+)</name>
        <dbReference type="ChEBI" id="CHEBI:18420"/>
    </ligand>
</feature>
<keyword evidence="5" id="KW-0597">Phosphoprotein</keyword>
<comment type="cofactor">
    <cofactor evidence="15">
        <name>Zn(2+)</name>
        <dbReference type="ChEBI" id="CHEBI:29105"/>
    </cofactor>
    <text evidence="15">Binds 2 Zn(2+) ions.</text>
</comment>
<evidence type="ECO:0000256" key="13">
    <source>
        <dbReference type="ARBA" id="ARBA00023288"/>
    </source>
</evidence>
<evidence type="ECO:0000256" key="8">
    <source>
        <dbReference type="ARBA" id="ARBA00022801"/>
    </source>
</evidence>
<evidence type="ECO:0000256" key="16">
    <source>
        <dbReference type="RuleBase" id="RU003946"/>
    </source>
</evidence>
<dbReference type="EC" id="3.1.3.1" evidence="3"/>
<dbReference type="PANTHER" id="PTHR11596">
    <property type="entry name" value="ALKALINE PHOSPHATASE"/>
    <property type="match status" value="1"/>
</dbReference>
<dbReference type="InterPro" id="IPR017850">
    <property type="entry name" value="Alkaline_phosphatase_core_sf"/>
</dbReference>
<feature type="binding site" evidence="15">
    <location>
        <position position="161"/>
    </location>
    <ligand>
        <name>Mg(2+)</name>
        <dbReference type="ChEBI" id="CHEBI:18420"/>
    </ligand>
</feature>
<evidence type="ECO:0000256" key="17">
    <source>
        <dbReference type="SAM" id="SignalP"/>
    </source>
</evidence>
<keyword evidence="17" id="KW-0732">Signal</keyword>
<feature type="binding site" evidence="15">
    <location>
        <position position="368"/>
    </location>
    <ligand>
        <name>Zn(2+)</name>
        <dbReference type="ChEBI" id="CHEBI:29105"/>
        <label>2</label>
    </ligand>
</feature>
<dbReference type="AlphaFoldDB" id="A0A8S3UBU0"/>
<feature type="binding site" evidence="15">
    <location>
        <position position="367"/>
    </location>
    <ligand>
        <name>Zn(2+)</name>
        <dbReference type="ChEBI" id="CHEBI:29105"/>
        <label>2</label>
    </ligand>
</feature>
<dbReference type="SUPFAM" id="SSF53649">
    <property type="entry name" value="Alkaline phosphatase-like"/>
    <property type="match status" value="1"/>
</dbReference>
<reference evidence="18" key="1">
    <citation type="submission" date="2021-03" db="EMBL/GenBank/DDBJ databases">
        <authorList>
            <person name="Bekaert M."/>
        </authorList>
    </citation>
    <scope>NUCLEOTIDE SEQUENCE</scope>
</reference>
<feature type="signal peptide" evidence="17">
    <location>
        <begin position="1"/>
        <end position="16"/>
    </location>
</feature>
<comment type="cofactor">
    <cofactor evidence="15">
        <name>Mg(2+)</name>
        <dbReference type="ChEBI" id="CHEBI:18420"/>
    </cofactor>
    <text evidence="15">Binds 1 Mg(2+) ion.</text>
</comment>
<dbReference type="PRINTS" id="PR00113">
    <property type="entry name" value="ALKPHPHTASE"/>
</dbReference>
<feature type="active site" description="Phosphoserine intermediate" evidence="14">
    <location>
        <position position="99"/>
    </location>
</feature>
<evidence type="ECO:0000256" key="4">
    <source>
        <dbReference type="ARBA" id="ARBA00022475"/>
    </source>
</evidence>
<gene>
    <name evidence="18" type="ORF">MEDL_55425</name>
</gene>
<dbReference type="PANTHER" id="PTHR11596:SF5">
    <property type="entry name" value="ALKALINE PHOSPHATASE"/>
    <property type="match status" value="1"/>
</dbReference>
<evidence type="ECO:0000256" key="1">
    <source>
        <dbReference type="ARBA" id="ARBA00004609"/>
    </source>
</evidence>
<evidence type="ECO:0000256" key="9">
    <source>
        <dbReference type="ARBA" id="ARBA00022833"/>
    </source>
</evidence>
<evidence type="ECO:0000256" key="10">
    <source>
        <dbReference type="ARBA" id="ARBA00022842"/>
    </source>
</evidence>
<dbReference type="GO" id="GO:0098552">
    <property type="term" value="C:side of membrane"/>
    <property type="evidence" value="ECO:0007669"/>
    <property type="project" value="UniProtKB-KW"/>
</dbReference>
<proteinExistence type="inferred from homology"/>
<evidence type="ECO:0000256" key="7">
    <source>
        <dbReference type="ARBA" id="ARBA00022723"/>
    </source>
</evidence>
<dbReference type="SMART" id="SM00098">
    <property type="entry name" value="alkPPc"/>
    <property type="match status" value="1"/>
</dbReference>
<keyword evidence="12" id="KW-0325">Glycoprotein</keyword>